<evidence type="ECO:0000256" key="1">
    <source>
        <dbReference type="ARBA" id="ARBA00012452"/>
    </source>
</evidence>
<dbReference type="InterPro" id="IPR045074">
    <property type="entry name" value="GST_C_Tau"/>
</dbReference>
<dbReference type="FunFam" id="1.20.1050.10:FF:000016">
    <property type="entry name" value="Glutathione S-transferase U9"/>
    <property type="match status" value="1"/>
</dbReference>
<dbReference type="InterPro" id="IPR004045">
    <property type="entry name" value="Glutathione_S-Trfase_N"/>
</dbReference>
<dbReference type="InterPro" id="IPR045073">
    <property type="entry name" value="Omega/Tau-like"/>
</dbReference>
<dbReference type="SUPFAM" id="SSF52833">
    <property type="entry name" value="Thioredoxin-like"/>
    <property type="match status" value="1"/>
</dbReference>
<comment type="catalytic activity">
    <reaction evidence="4">
        <text>RX + glutathione = an S-substituted glutathione + a halide anion + H(+)</text>
        <dbReference type="Rhea" id="RHEA:16437"/>
        <dbReference type="ChEBI" id="CHEBI:15378"/>
        <dbReference type="ChEBI" id="CHEBI:16042"/>
        <dbReference type="ChEBI" id="CHEBI:17792"/>
        <dbReference type="ChEBI" id="CHEBI:57925"/>
        <dbReference type="ChEBI" id="CHEBI:90779"/>
        <dbReference type="EC" id="2.5.1.18"/>
    </reaction>
</comment>
<dbReference type="CDD" id="cd03058">
    <property type="entry name" value="GST_N_Tau"/>
    <property type="match status" value="1"/>
</dbReference>
<dbReference type="PANTHER" id="PTHR11260:SF781">
    <property type="entry name" value="GLUTATHIONE S-TRANSFERASE U19"/>
    <property type="match status" value="1"/>
</dbReference>
<dbReference type="InterPro" id="IPR036282">
    <property type="entry name" value="Glutathione-S-Trfase_C_sf"/>
</dbReference>
<evidence type="ECO:0000256" key="3">
    <source>
        <dbReference type="ARBA" id="ARBA00025743"/>
    </source>
</evidence>
<dbReference type="SFLD" id="SFLDS00019">
    <property type="entry name" value="Glutathione_Transferase_(cytos"/>
    <property type="match status" value="1"/>
</dbReference>
<dbReference type="InterPro" id="IPR004046">
    <property type="entry name" value="GST_C"/>
</dbReference>
<dbReference type="AlphaFoldDB" id="A0AAX6HP61"/>
<dbReference type="CDD" id="cd03185">
    <property type="entry name" value="GST_C_Tau"/>
    <property type="match status" value="1"/>
</dbReference>
<comment type="caution">
    <text evidence="7">The sequence shown here is derived from an EMBL/GenBank/DDBJ whole genome shotgun (WGS) entry which is preliminary data.</text>
</comment>
<evidence type="ECO:0000259" key="6">
    <source>
        <dbReference type="PROSITE" id="PS50405"/>
    </source>
</evidence>
<reference evidence="7" key="1">
    <citation type="journal article" date="2023" name="GigaByte">
        <title>Genome assembly of the bearded iris, Iris pallida Lam.</title>
        <authorList>
            <person name="Bruccoleri R.E."/>
            <person name="Oakeley E.J."/>
            <person name="Faust A.M.E."/>
            <person name="Altorfer M."/>
            <person name="Dessus-Babus S."/>
            <person name="Burckhardt D."/>
            <person name="Oertli M."/>
            <person name="Naumann U."/>
            <person name="Petersen F."/>
            <person name="Wong J."/>
        </authorList>
    </citation>
    <scope>NUCLEOTIDE SEQUENCE</scope>
    <source>
        <strain evidence="7">GSM-AAB239-AS_SAM_17_03QT</strain>
    </source>
</reference>
<comment type="similarity">
    <text evidence="3">Belongs to the GST superfamily. Tau family.</text>
</comment>
<organism evidence="7 8">
    <name type="scientific">Iris pallida</name>
    <name type="common">Sweet iris</name>
    <dbReference type="NCBI Taxonomy" id="29817"/>
    <lineage>
        <taxon>Eukaryota</taxon>
        <taxon>Viridiplantae</taxon>
        <taxon>Streptophyta</taxon>
        <taxon>Embryophyta</taxon>
        <taxon>Tracheophyta</taxon>
        <taxon>Spermatophyta</taxon>
        <taxon>Magnoliopsida</taxon>
        <taxon>Liliopsida</taxon>
        <taxon>Asparagales</taxon>
        <taxon>Iridaceae</taxon>
        <taxon>Iridoideae</taxon>
        <taxon>Irideae</taxon>
        <taxon>Iris</taxon>
    </lineage>
</organism>
<feature type="domain" description="GST C-terminal" evidence="6">
    <location>
        <begin position="94"/>
        <end position="221"/>
    </location>
</feature>
<keyword evidence="8" id="KW-1185">Reference proteome</keyword>
<dbReference type="Pfam" id="PF02798">
    <property type="entry name" value="GST_N"/>
    <property type="match status" value="1"/>
</dbReference>
<dbReference type="InterPro" id="IPR036249">
    <property type="entry name" value="Thioredoxin-like_sf"/>
</dbReference>
<dbReference type="FunFam" id="3.40.30.10:FF:000044">
    <property type="entry name" value="Glutathione S-transferase GSTU6"/>
    <property type="match status" value="1"/>
</dbReference>
<evidence type="ECO:0000313" key="8">
    <source>
        <dbReference type="Proteomes" id="UP001140949"/>
    </source>
</evidence>
<evidence type="ECO:0000259" key="5">
    <source>
        <dbReference type="PROSITE" id="PS50404"/>
    </source>
</evidence>
<dbReference type="Proteomes" id="UP001140949">
    <property type="component" value="Unassembled WGS sequence"/>
</dbReference>
<keyword evidence="2" id="KW-0808">Transferase</keyword>
<dbReference type="InterPro" id="IPR010987">
    <property type="entry name" value="Glutathione-S-Trfase_C-like"/>
</dbReference>
<dbReference type="Pfam" id="PF00043">
    <property type="entry name" value="GST_C"/>
    <property type="match status" value="1"/>
</dbReference>
<gene>
    <name evidence="7" type="ORF">M6B38_298975</name>
</gene>
<sequence>MAAVISADVKLVGLWASPFVIRARLALEISGVGYEFLEETYGKKSELLLKSNPVYKKMPVLIHGGKTICESMLIVQYIDEVWNNSTKPSILPLDPYERALARFWTVFIDDKWTPLLFVIVRARTEEAKREAAEGAVAALQILEEGYTKHYDGKAFFGGESVGYVDIALGSSLGWIAVVEEVCNVKLLDETKTPRLFKWAERFWADDAVKAVIPETHKFVEFGRMFKAAEAAK</sequence>
<dbReference type="InterPro" id="IPR040079">
    <property type="entry name" value="Glutathione_S-Trfase"/>
</dbReference>
<evidence type="ECO:0000313" key="7">
    <source>
        <dbReference type="EMBL" id="KAJ6842866.1"/>
    </source>
</evidence>
<feature type="domain" description="GST N-terminal" evidence="5">
    <location>
        <begin position="7"/>
        <end position="86"/>
    </location>
</feature>
<dbReference type="Gene3D" id="1.20.1050.10">
    <property type="match status" value="1"/>
</dbReference>
<protein>
    <recommendedName>
        <fullName evidence="1">glutathione transferase</fullName>
        <ecNumber evidence="1">2.5.1.18</ecNumber>
    </recommendedName>
</protein>
<dbReference type="PANTHER" id="PTHR11260">
    <property type="entry name" value="GLUTATHIONE S-TRANSFERASE, GST, SUPERFAMILY, GST DOMAIN CONTAINING"/>
    <property type="match status" value="1"/>
</dbReference>
<dbReference type="EC" id="2.5.1.18" evidence="1"/>
<reference evidence="7" key="2">
    <citation type="submission" date="2023-04" db="EMBL/GenBank/DDBJ databases">
        <authorList>
            <person name="Bruccoleri R.E."/>
            <person name="Oakeley E.J."/>
            <person name="Faust A.-M."/>
            <person name="Dessus-Babus S."/>
            <person name="Altorfer M."/>
            <person name="Burckhardt D."/>
            <person name="Oertli M."/>
            <person name="Naumann U."/>
            <person name="Petersen F."/>
            <person name="Wong J."/>
        </authorList>
    </citation>
    <scope>NUCLEOTIDE SEQUENCE</scope>
    <source>
        <strain evidence="7">GSM-AAB239-AS_SAM_17_03QT</strain>
        <tissue evidence="7">Leaf</tissue>
    </source>
</reference>
<accession>A0AAX6HP61</accession>
<dbReference type="SFLD" id="SFLDG01152">
    <property type="entry name" value="Main.3:_Omega-_and_Tau-like"/>
    <property type="match status" value="1"/>
</dbReference>
<evidence type="ECO:0000256" key="2">
    <source>
        <dbReference type="ARBA" id="ARBA00022679"/>
    </source>
</evidence>
<dbReference type="GO" id="GO:0006749">
    <property type="term" value="P:glutathione metabolic process"/>
    <property type="evidence" value="ECO:0007669"/>
    <property type="project" value="InterPro"/>
</dbReference>
<name>A0AAX6HP61_IRIPA</name>
<dbReference type="SUPFAM" id="SSF47616">
    <property type="entry name" value="GST C-terminal domain-like"/>
    <property type="match status" value="1"/>
</dbReference>
<dbReference type="PROSITE" id="PS50404">
    <property type="entry name" value="GST_NTER"/>
    <property type="match status" value="1"/>
</dbReference>
<proteinExistence type="inferred from homology"/>
<evidence type="ECO:0000256" key="4">
    <source>
        <dbReference type="ARBA" id="ARBA00047960"/>
    </source>
</evidence>
<dbReference type="PROSITE" id="PS50405">
    <property type="entry name" value="GST_CTER"/>
    <property type="match status" value="1"/>
</dbReference>
<dbReference type="GO" id="GO:0009407">
    <property type="term" value="P:toxin catabolic process"/>
    <property type="evidence" value="ECO:0007669"/>
    <property type="project" value="UniProtKB-ARBA"/>
</dbReference>
<dbReference type="SFLD" id="SFLDG00358">
    <property type="entry name" value="Main_(cytGST)"/>
    <property type="match status" value="1"/>
</dbReference>
<dbReference type="GO" id="GO:0005737">
    <property type="term" value="C:cytoplasm"/>
    <property type="evidence" value="ECO:0007669"/>
    <property type="project" value="TreeGrafter"/>
</dbReference>
<dbReference type="Gene3D" id="3.40.30.10">
    <property type="entry name" value="Glutaredoxin"/>
    <property type="match status" value="1"/>
</dbReference>
<dbReference type="EMBL" id="JANAVB010007399">
    <property type="protein sequence ID" value="KAJ6842866.1"/>
    <property type="molecule type" value="Genomic_DNA"/>
</dbReference>
<dbReference type="GO" id="GO:0004364">
    <property type="term" value="F:glutathione transferase activity"/>
    <property type="evidence" value="ECO:0007669"/>
    <property type="project" value="UniProtKB-EC"/>
</dbReference>